<feature type="zinc finger region" description="TRAF-type" evidence="4">
    <location>
        <begin position="166"/>
        <end position="213"/>
    </location>
</feature>
<dbReference type="PANTHER" id="PTHR10131">
    <property type="entry name" value="TNF RECEPTOR ASSOCIATED FACTOR"/>
    <property type="match status" value="1"/>
</dbReference>
<reference evidence="8" key="1">
    <citation type="submission" date="2025-08" db="UniProtKB">
        <authorList>
            <consortium name="RefSeq"/>
        </authorList>
    </citation>
    <scope>IDENTIFICATION</scope>
</reference>
<evidence type="ECO:0000256" key="3">
    <source>
        <dbReference type="ARBA" id="ARBA00022833"/>
    </source>
</evidence>
<dbReference type="SUPFAM" id="SSF58113">
    <property type="entry name" value="Apolipoprotein A-I"/>
    <property type="match status" value="1"/>
</dbReference>
<dbReference type="Gene3D" id="1.20.120.20">
    <property type="entry name" value="Apolipoprotein"/>
    <property type="match status" value="1"/>
</dbReference>
<keyword evidence="3 4" id="KW-0862">Zinc</keyword>
<dbReference type="SUPFAM" id="SSF57850">
    <property type="entry name" value="RING/U-box"/>
    <property type="match status" value="1"/>
</dbReference>
<evidence type="ECO:0000256" key="4">
    <source>
        <dbReference type="PROSITE-ProRule" id="PRU00207"/>
    </source>
</evidence>
<evidence type="ECO:0000313" key="8">
    <source>
        <dbReference type="RefSeq" id="XP_065659293.1"/>
    </source>
</evidence>
<dbReference type="SUPFAM" id="SSF49599">
    <property type="entry name" value="TRAF domain-like"/>
    <property type="match status" value="2"/>
</dbReference>
<dbReference type="InterPro" id="IPR001841">
    <property type="entry name" value="Znf_RING"/>
</dbReference>
<evidence type="ECO:0000256" key="1">
    <source>
        <dbReference type="ARBA" id="ARBA00022723"/>
    </source>
</evidence>
<dbReference type="PROSITE" id="PS50089">
    <property type="entry name" value="ZF_RING_2"/>
    <property type="match status" value="1"/>
</dbReference>
<dbReference type="Gene3D" id="3.30.40.10">
    <property type="entry name" value="Zinc/RING finger domain, C3HC4 (zinc finger)"/>
    <property type="match status" value="3"/>
</dbReference>
<dbReference type="GeneID" id="136083668"/>
<dbReference type="SMART" id="SM00184">
    <property type="entry name" value="RING"/>
    <property type="match status" value="1"/>
</dbReference>
<proteinExistence type="predicted"/>
<dbReference type="Pfam" id="PF02176">
    <property type="entry name" value="zf-TRAF"/>
    <property type="match status" value="2"/>
</dbReference>
<dbReference type="Pfam" id="PF00097">
    <property type="entry name" value="zf-C3HC4"/>
    <property type="match status" value="1"/>
</dbReference>
<dbReference type="InterPro" id="IPR001293">
    <property type="entry name" value="Znf_TRAF"/>
</dbReference>
<dbReference type="Proteomes" id="UP001652625">
    <property type="component" value="Chromosome 08"/>
</dbReference>
<feature type="domain" description="TRAF-type" evidence="6">
    <location>
        <begin position="111"/>
        <end position="158"/>
    </location>
</feature>
<name>A0ABM4CC88_HYDVU</name>
<evidence type="ECO:0000259" key="6">
    <source>
        <dbReference type="PROSITE" id="PS50145"/>
    </source>
</evidence>
<accession>A0ABM4CC88</accession>
<dbReference type="InterPro" id="IPR018957">
    <property type="entry name" value="Znf_C3HC4_RING-type"/>
</dbReference>
<feature type="domain" description="TRAF-type" evidence="6">
    <location>
        <begin position="166"/>
        <end position="213"/>
    </location>
</feature>
<dbReference type="PANTHER" id="PTHR10131:SF148">
    <property type="entry name" value="TNF RECEPTOR-ASSOCIATED FACTOR"/>
    <property type="match status" value="1"/>
</dbReference>
<sequence length="537" mass="61229">MGSMDPKKCGGYNAHFLDELSDEFECPVCLMALREPVLTLCGHRLCFSCSEEIIKRNNGAFICPLDKTILNSEKIFPDKFTERAVLQLKVKCDNFLKSCQWTGELKTINNHLTSCEYEEVKCLNEQCSTTLLRKELSDHMEKHCIYRLVTCRYCKQKIIFCNNQIHEEKCEYLPLCCVNQCGMKILRKEMSSHITDSCDNTIIPCQYLNIGCKFKGMRKEHETHADSSMQAHLSLAISKLDALENKITLTVDTLENKIASKVNALENKIMLTVNALENKIMSKVESLETKIASKAVALENKITSKVESFENKNATEVVALENKIMSKVESLETKIASKTVALENKITSTVELFENKNASEVVALEMKITSTVDTLKNELILKVDAQQDKIMLHEKNLEVIKAFLAAETKESFDAFYAEFASTRHIYPPSPFFLPLQQQQVYTSENDFSVYRKSLQTYRNLTTAAKKCLQSQKPFFTYLSTIIPTIVDEVSSPPFNYVILNLVQSKLEIGDIRDRHSLTPLCTHVIMLHQTQKKFIHK</sequence>
<evidence type="ECO:0000256" key="2">
    <source>
        <dbReference type="ARBA" id="ARBA00022771"/>
    </source>
</evidence>
<feature type="domain" description="RING-type" evidence="5">
    <location>
        <begin position="26"/>
        <end position="67"/>
    </location>
</feature>
<evidence type="ECO:0000259" key="5">
    <source>
        <dbReference type="PROSITE" id="PS50089"/>
    </source>
</evidence>
<protein>
    <submittedName>
        <fullName evidence="8">TNF receptor-associated factor 3-like isoform X1</fullName>
    </submittedName>
</protein>
<organism evidence="7 8">
    <name type="scientific">Hydra vulgaris</name>
    <name type="common">Hydra</name>
    <name type="synonym">Hydra attenuata</name>
    <dbReference type="NCBI Taxonomy" id="6087"/>
    <lineage>
        <taxon>Eukaryota</taxon>
        <taxon>Metazoa</taxon>
        <taxon>Cnidaria</taxon>
        <taxon>Hydrozoa</taxon>
        <taxon>Hydroidolina</taxon>
        <taxon>Anthoathecata</taxon>
        <taxon>Aplanulata</taxon>
        <taxon>Hydridae</taxon>
        <taxon>Hydra</taxon>
    </lineage>
</organism>
<keyword evidence="1 4" id="KW-0479">Metal-binding</keyword>
<evidence type="ECO:0000313" key="7">
    <source>
        <dbReference type="Proteomes" id="UP001652625"/>
    </source>
</evidence>
<dbReference type="InterPro" id="IPR013083">
    <property type="entry name" value="Znf_RING/FYVE/PHD"/>
</dbReference>
<dbReference type="RefSeq" id="XP_065659293.1">
    <property type="nucleotide sequence ID" value="XM_065803221.1"/>
</dbReference>
<keyword evidence="7" id="KW-1185">Reference proteome</keyword>
<keyword evidence="2 4" id="KW-0863">Zinc-finger</keyword>
<feature type="zinc finger region" description="TRAF-type" evidence="4">
    <location>
        <begin position="111"/>
        <end position="158"/>
    </location>
</feature>
<gene>
    <name evidence="8" type="primary">LOC136083668</name>
</gene>
<dbReference type="PROSITE" id="PS50145">
    <property type="entry name" value="ZF_TRAF"/>
    <property type="match status" value="2"/>
</dbReference>